<feature type="domain" description="Flagellar motor switch protein FliN-like C-terminal" evidence="8">
    <location>
        <begin position="129"/>
        <end position="199"/>
    </location>
</feature>
<keyword evidence="9" id="KW-0969">Cilium</keyword>
<keyword evidence="3" id="KW-1003">Cell membrane</keyword>
<name>A0A9E2KKW5_9FIRM</name>
<reference evidence="9" key="1">
    <citation type="journal article" date="2021" name="PeerJ">
        <title>Extensive microbial diversity within the chicken gut microbiome revealed by metagenomics and culture.</title>
        <authorList>
            <person name="Gilroy R."/>
            <person name="Ravi A."/>
            <person name="Getino M."/>
            <person name="Pursley I."/>
            <person name="Horton D.L."/>
            <person name="Alikhan N.F."/>
            <person name="Baker D."/>
            <person name="Gharbi K."/>
            <person name="Hall N."/>
            <person name="Watson M."/>
            <person name="Adriaenssens E.M."/>
            <person name="Foster-Nyarko E."/>
            <person name="Jarju S."/>
            <person name="Secka A."/>
            <person name="Antonio M."/>
            <person name="Oren A."/>
            <person name="Chaudhuri R.R."/>
            <person name="La Ragione R."/>
            <person name="Hildebrand F."/>
            <person name="Pallen M.J."/>
        </authorList>
    </citation>
    <scope>NUCLEOTIDE SEQUENCE</scope>
    <source>
        <strain evidence="9">742</strain>
    </source>
</reference>
<comment type="similarity">
    <text evidence="2">Belongs to the FliN/MopA/SpaO family.</text>
</comment>
<keyword evidence="9" id="KW-0282">Flagellum</keyword>
<evidence type="ECO:0000256" key="1">
    <source>
        <dbReference type="ARBA" id="ARBA00004413"/>
    </source>
</evidence>
<comment type="caution">
    <text evidence="9">The sequence shown here is derived from an EMBL/GenBank/DDBJ whole genome shotgun (WGS) entry which is preliminary data.</text>
</comment>
<keyword evidence="6" id="KW-0472">Membrane</keyword>
<dbReference type="PANTHER" id="PTHR43484">
    <property type="match status" value="1"/>
</dbReference>
<feature type="region of interest" description="Disordered" evidence="7">
    <location>
        <begin position="1"/>
        <end position="25"/>
    </location>
</feature>
<keyword evidence="9" id="KW-0966">Cell projection</keyword>
<dbReference type="InterPro" id="IPR001172">
    <property type="entry name" value="FliN_T3SS_HrcQb"/>
</dbReference>
<feature type="non-terminal residue" evidence="9">
    <location>
        <position position="1"/>
    </location>
</feature>
<dbReference type="GO" id="GO:0006935">
    <property type="term" value="P:chemotaxis"/>
    <property type="evidence" value="ECO:0007669"/>
    <property type="project" value="UniProtKB-KW"/>
</dbReference>
<dbReference type="PANTHER" id="PTHR43484:SF1">
    <property type="entry name" value="FLAGELLAR MOTOR SWITCH PROTEIN FLIN"/>
    <property type="match status" value="1"/>
</dbReference>
<dbReference type="GO" id="GO:0005886">
    <property type="term" value="C:plasma membrane"/>
    <property type="evidence" value="ECO:0007669"/>
    <property type="project" value="UniProtKB-SubCell"/>
</dbReference>
<dbReference type="InterPro" id="IPR001543">
    <property type="entry name" value="FliN-like_C"/>
</dbReference>
<keyword evidence="4" id="KW-0145">Chemotaxis</keyword>
<dbReference type="InterPro" id="IPR051469">
    <property type="entry name" value="FliN/MopA/SpaO"/>
</dbReference>
<evidence type="ECO:0000313" key="9">
    <source>
        <dbReference type="EMBL" id="MBU3819738.1"/>
    </source>
</evidence>
<dbReference type="Pfam" id="PF01052">
    <property type="entry name" value="FliMN_C"/>
    <property type="match status" value="1"/>
</dbReference>
<protein>
    <submittedName>
        <fullName evidence="9">Flagellar motor switch protein FliN</fullName>
    </submittedName>
</protein>
<dbReference type="AlphaFoldDB" id="A0A9E2KKW5"/>
<evidence type="ECO:0000259" key="8">
    <source>
        <dbReference type="Pfam" id="PF01052"/>
    </source>
</evidence>
<organism evidence="9 10">
    <name type="scientific">Candidatus Faecalibacterium intestinavium</name>
    <dbReference type="NCBI Taxonomy" id="2838580"/>
    <lineage>
        <taxon>Bacteria</taxon>
        <taxon>Bacillati</taxon>
        <taxon>Bacillota</taxon>
        <taxon>Clostridia</taxon>
        <taxon>Eubacteriales</taxon>
        <taxon>Oscillospiraceae</taxon>
        <taxon>Faecalibacterium</taxon>
    </lineage>
</organism>
<proteinExistence type="inferred from homology"/>
<comment type="subcellular location">
    <subcellularLocation>
        <location evidence="1">Cell membrane</location>
        <topology evidence="1">Peripheral membrane protein</topology>
        <orientation evidence="1">Cytoplasmic side</orientation>
    </subcellularLocation>
</comment>
<accession>A0A9E2KKW5</accession>
<evidence type="ECO:0000256" key="6">
    <source>
        <dbReference type="ARBA" id="ARBA00023136"/>
    </source>
</evidence>
<gene>
    <name evidence="9" type="primary">fliN</name>
    <name evidence="9" type="ORF">H9864_05140</name>
</gene>
<dbReference type="GO" id="GO:0003774">
    <property type="term" value="F:cytoskeletal motor activity"/>
    <property type="evidence" value="ECO:0007669"/>
    <property type="project" value="InterPro"/>
</dbReference>
<dbReference type="NCBIfam" id="TIGR02480">
    <property type="entry name" value="fliN"/>
    <property type="match status" value="1"/>
</dbReference>
<dbReference type="EMBL" id="JAHLFH010000107">
    <property type="protein sequence ID" value="MBU3819738.1"/>
    <property type="molecule type" value="Genomic_DNA"/>
</dbReference>
<dbReference type="GO" id="GO:0071973">
    <property type="term" value="P:bacterial-type flagellum-dependent cell motility"/>
    <property type="evidence" value="ECO:0007669"/>
    <property type="project" value="InterPro"/>
</dbReference>
<evidence type="ECO:0000256" key="3">
    <source>
        <dbReference type="ARBA" id="ARBA00022475"/>
    </source>
</evidence>
<evidence type="ECO:0000256" key="5">
    <source>
        <dbReference type="ARBA" id="ARBA00022779"/>
    </source>
</evidence>
<evidence type="ECO:0000256" key="2">
    <source>
        <dbReference type="ARBA" id="ARBA00009226"/>
    </source>
</evidence>
<evidence type="ECO:0000256" key="4">
    <source>
        <dbReference type="ARBA" id="ARBA00022500"/>
    </source>
</evidence>
<dbReference type="Proteomes" id="UP000824178">
    <property type="component" value="Unassembled WGS sequence"/>
</dbReference>
<dbReference type="SUPFAM" id="SSF101801">
    <property type="entry name" value="Surface presentation of antigens (SPOA)"/>
    <property type="match status" value="1"/>
</dbReference>
<reference evidence="9" key="2">
    <citation type="submission" date="2021-04" db="EMBL/GenBank/DDBJ databases">
        <authorList>
            <person name="Gilroy R."/>
        </authorList>
    </citation>
    <scope>NUCLEOTIDE SEQUENCE</scope>
    <source>
        <strain evidence="9">742</strain>
    </source>
</reference>
<evidence type="ECO:0000256" key="7">
    <source>
        <dbReference type="SAM" id="MobiDB-lite"/>
    </source>
</evidence>
<keyword evidence="5" id="KW-0283">Flagellar rotation</keyword>
<evidence type="ECO:0000313" key="10">
    <source>
        <dbReference type="Proteomes" id="UP000824178"/>
    </source>
</evidence>
<dbReference type="Gene3D" id="2.30.330.10">
    <property type="entry name" value="SpoA-like"/>
    <property type="match status" value="1"/>
</dbReference>
<dbReference type="PRINTS" id="PR00956">
    <property type="entry name" value="FLGMOTORFLIN"/>
</dbReference>
<dbReference type="InterPro" id="IPR012826">
    <property type="entry name" value="FliN"/>
</dbReference>
<sequence>AQSGASAPAPSPAPASGGGGAVMSQDEIEKLFAAQSGASAPAPAQPAMQAQPVMQTQPVMQAQPVMQMQQPVMQQPMMQGQPVMQQPVYMPSQPVYMPEPKVINSRPLQLSELDVEKRLGKEQADNLEMIMSVPLEISVEIGRTRRKVEDILALSKGSLVVLDKLAGDQVDLFVNGLCVARGDVVVIDDNFGVRITEVLRNADLFNKS</sequence>
<dbReference type="InterPro" id="IPR036429">
    <property type="entry name" value="SpoA-like_sf"/>
</dbReference>
<dbReference type="GO" id="GO:0009425">
    <property type="term" value="C:bacterial-type flagellum basal body"/>
    <property type="evidence" value="ECO:0007669"/>
    <property type="project" value="InterPro"/>
</dbReference>